<keyword evidence="4" id="KW-0460">Magnesium</keyword>
<dbReference type="Proteomes" id="UP001652625">
    <property type="component" value="Chromosome 02"/>
</dbReference>
<evidence type="ECO:0000313" key="7">
    <source>
        <dbReference type="RefSeq" id="XP_065646739.1"/>
    </source>
</evidence>
<reference evidence="7" key="2">
    <citation type="submission" date="2025-08" db="UniProtKB">
        <authorList>
            <consortium name="RefSeq"/>
        </authorList>
    </citation>
    <scope>IDENTIFICATION</scope>
</reference>
<dbReference type="Pfam" id="PF04587">
    <property type="entry name" value="ADP_PFK_GK"/>
    <property type="match status" value="1"/>
</dbReference>
<dbReference type="InterPro" id="IPR007666">
    <property type="entry name" value="ADP_PFK/GK"/>
</dbReference>
<dbReference type="GeneID" id="100213786"/>
<keyword evidence="6" id="KW-1185">Reference proteome</keyword>
<keyword evidence="2" id="KW-0479">Metal-binding</keyword>
<dbReference type="RefSeq" id="XP_065646739.1">
    <property type="nucleotide sequence ID" value="XM_065790667.1"/>
</dbReference>
<evidence type="ECO:0000256" key="2">
    <source>
        <dbReference type="ARBA" id="ARBA00022723"/>
    </source>
</evidence>
<dbReference type="PANTHER" id="PTHR21208:SF0">
    <property type="entry name" value="ADP-DEPENDENT GLUCOKINASE"/>
    <property type="match status" value="1"/>
</dbReference>
<keyword evidence="5" id="KW-0324">Glycolysis</keyword>
<evidence type="ECO:0000313" key="6">
    <source>
        <dbReference type="Proteomes" id="UP001652625"/>
    </source>
</evidence>
<keyword evidence="1" id="KW-0808">Transferase</keyword>
<dbReference type="InterPro" id="IPR029056">
    <property type="entry name" value="Ribokinase-like"/>
</dbReference>
<evidence type="ECO:0000256" key="1">
    <source>
        <dbReference type="ARBA" id="ARBA00022679"/>
    </source>
</evidence>
<gene>
    <name evidence="7" type="primary">LOC100213786</name>
</gene>
<evidence type="ECO:0000256" key="5">
    <source>
        <dbReference type="ARBA" id="ARBA00023152"/>
    </source>
</evidence>
<dbReference type="PROSITE" id="PS51255">
    <property type="entry name" value="ADPK"/>
    <property type="match status" value="1"/>
</dbReference>
<reference evidence="6" key="1">
    <citation type="submission" date="2025-05" db="UniProtKB">
        <authorList>
            <consortium name="RefSeq"/>
        </authorList>
    </citation>
    <scope>NUCLEOTIDE SEQUENCE [LARGE SCALE GENOMIC DNA]</scope>
</reference>
<protein>
    <submittedName>
        <fullName evidence="7">ADP-dependent glucokinase isoform X2</fullName>
    </submittedName>
</protein>
<dbReference type="Gene3D" id="3.40.1190.20">
    <property type="match status" value="1"/>
</dbReference>
<proteinExistence type="predicted"/>
<accession>A0ABM4BCS7</accession>
<dbReference type="PANTHER" id="PTHR21208">
    <property type="entry name" value="ADP-DEPENDENT GLUCOKINASE"/>
    <property type="match status" value="1"/>
</dbReference>
<organism evidence="6 7">
    <name type="scientific">Hydra vulgaris</name>
    <name type="common">Hydra</name>
    <name type="synonym">Hydra attenuata</name>
    <dbReference type="NCBI Taxonomy" id="6087"/>
    <lineage>
        <taxon>Eukaryota</taxon>
        <taxon>Metazoa</taxon>
        <taxon>Cnidaria</taxon>
        <taxon>Hydrozoa</taxon>
        <taxon>Hydroidolina</taxon>
        <taxon>Anthoathecata</taxon>
        <taxon>Aplanulata</taxon>
        <taxon>Hydridae</taxon>
        <taxon>Hydra</taxon>
    </lineage>
</organism>
<evidence type="ECO:0000256" key="4">
    <source>
        <dbReference type="ARBA" id="ARBA00022842"/>
    </source>
</evidence>
<dbReference type="SUPFAM" id="SSF53613">
    <property type="entry name" value="Ribokinase-like"/>
    <property type="match status" value="1"/>
</dbReference>
<name>A0ABM4BCS7_HYDVU</name>
<sequence length="482" mass="53946">MAKNIEHFIIASLLSFLFFSNRKVFWELLHSKEDKAINIIENKIGSIVAHFSNVGVGVNANIDLIVSALQVFSNLQLESHSISKDHLSISTLEELEECFYFYFKKCAAAERVVTSKSLFDQIIQAAKNTSNAQYDVGGNAALIALKLAAMGNNTKVLLGGPVGPKLESLLGNRIIIPSSMKQDHDEYHLIMEYKKGDIWGDHTSLCANRFIITHDKANSEMQAMDKFFESLISFKADLIIVSGLHLLESQPPNVIEKKLNAFRTHLQNVPSTTPIHLELASMTSVQLTKDIANQIFPVVDSIGLNEQELAFLSTSLNGPGSPNELTQWPPEIGLMADIIDWLFQFYGRNTRYGSDSSRLTRIHFHCLTYHLIAVFPEYWNNSLAATVAGSRTASTQACDKEKLTSLDVELRIPKVFARSVHFWELRRYLVKQEEGNPMTSWSHNGVDYNFCAVLVCKEAKKTVGLGDSISAVGLQYSDFIYM</sequence>
<evidence type="ECO:0000256" key="3">
    <source>
        <dbReference type="ARBA" id="ARBA00022777"/>
    </source>
</evidence>
<keyword evidence="3" id="KW-0418">Kinase</keyword>